<keyword evidence="3" id="KW-1185">Reference proteome</keyword>
<dbReference type="GO" id="GO:0006013">
    <property type="term" value="P:mannose metabolic process"/>
    <property type="evidence" value="ECO:0007669"/>
    <property type="project" value="InterPro"/>
</dbReference>
<protein>
    <submittedName>
        <fullName evidence="4">Glyco_hydro_38N domain-containing protein</fullName>
    </submittedName>
</protein>
<proteinExistence type="predicted"/>
<dbReference type="PANTHER" id="PTHR11607">
    <property type="entry name" value="ALPHA-MANNOSIDASE"/>
    <property type="match status" value="1"/>
</dbReference>
<dbReference type="InterPro" id="IPR000602">
    <property type="entry name" value="Glyco_hydro_38_N"/>
</dbReference>
<feature type="domain" description="Glycoside hydrolase family 38 N-terminal" evidence="2">
    <location>
        <begin position="61"/>
        <end position="238"/>
    </location>
</feature>
<sequence>MSFTIFLFILLLFSNVKSEKCAFDNCPKWSNSPNIINVHLVPHSYTFLNLSKNKNNIFNRHDDMGWIKTVDDYYTGAHPRLVPVGVQYILNTVIDELLKNASRRFCYAEAGFLHRWLLDHNNEQKEKLRHLIVESGQMEIIGGGWTQPDEATTHYIDIIDQYSTGLALLNSTYGNCGRPRIAWQIDPFGHSREHSNIVKMLGHKALFFARTHYKELEYRADNKELEFKWKVTSDEGEINVNFIKLI</sequence>
<dbReference type="Gene3D" id="3.20.110.10">
    <property type="entry name" value="Glycoside hydrolase 38, N terminal domain"/>
    <property type="match status" value="1"/>
</dbReference>
<dbReference type="Proteomes" id="UP000095281">
    <property type="component" value="Unplaced"/>
</dbReference>
<dbReference type="OMA" id="GRISWDT"/>
<dbReference type="AlphaFoldDB" id="A0A1I8B262"/>
<dbReference type="GO" id="GO:0005764">
    <property type="term" value="C:lysosome"/>
    <property type="evidence" value="ECO:0007669"/>
    <property type="project" value="TreeGrafter"/>
</dbReference>
<dbReference type="InterPro" id="IPR011330">
    <property type="entry name" value="Glyco_hydro/deAcase_b/a-brl"/>
</dbReference>
<evidence type="ECO:0000259" key="2">
    <source>
        <dbReference type="Pfam" id="PF01074"/>
    </source>
</evidence>
<keyword evidence="1" id="KW-0732">Signal</keyword>
<feature type="signal peptide" evidence="1">
    <location>
        <begin position="1"/>
        <end position="18"/>
    </location>
</feature>
<dbReference type="WBParaSite" id="MhA1_Contig1276.frz3.gene1">
    <property type="protein sequence ID" value="MhA1_Contig1276.frz3.gene1"/>
    <property type="gene ID" value="MhA1_Contig1276.frz3.gene1"/>
</dbReference>
<dbReference type="PANTHER" id="PTHR11607:SF3">
    <property type="entry name" value="LYSOSOMAL ALPHA-MANNOSIDASE"/>
    <property type="match status" value="1"/>
</dbReference>
<evidence type="ECO:0000313" key="3">
    <source>
        <dbReference type="Proteomes" id="UP000095281"/>
    </source>
</evidence>
<evidence type="ECO:0000313" key="4">
    <source>
        <dbReference type="WBParaSite" id="MhA1_Contig1276.frz3.gene1"/>
    </source>
</evidence>
<organism evidence="3 4">
    <name type="scientific">Meloidogyne hapla</name>
    <name type="common">Root-knot nematode worm</name>
    <dbReference type="NCBI Taxonomy" id="6305"/>
    <lineage>
        <taxon>Eukaryota</taxon>
        <taxon>Metazoa</taxon>
        <taxon>Ecdysozoa</taxon>
        <taxon>Nematoda</taxon>
        <taxon>Chromadorea</taxon>
        <taxon>Rhabditida</taxon>
        <taxon>Tylenchina</taxon>
        <taxon>Tylenchomorpha</taxon>
        <taxon>Tylenchoidea</taxon>
        <taxon>Meloidogynidae</taxon>
        <taxon>Meloidogyninae</taxon>
        <taxon>Meloidogyne</taxon>
    </lineage>
</organism>
<feature type="chain" id="PRO_5009315347" evidence="1">
    <location>
        <begin position="19"/>
        <end position="246"/>
    </location>
</feature>
<dbReference type="GO" id="GO:0004559">
    <property type="term" value="F:alpha-mannosidase activity"/>
    <property type="evidence" value="ECO:0007669"/>
    <property type="project" value="InterPro"/>
</dbReference>
<evidence type="ECO:0000256" key="1">
    <source>
        <dbReference type="SAM" id="SignalP"/>
    </source>
</evidence>
<dbReference type="Pfam" id="PF01074">
    <property type="entry name" value="Glyco_hydro_38N"/>
    <property type="match status" value="1"/>
</dbReference>
<accession>A0A1I8B262</accession>
<dbReference type="InterPro" id="IPR027291">
    <property type="entry name" value="Glyco_hydro_38_N_sf"/>
</dbReference>
<dbReference type="InterPro" id="IPR050843">
    <property type="entry name" value="Glycosyl_Hydrlase_38"/>
</dbReference>
<reference evidence="4" key="1">
    <citation type="submission" date="2016-11" db="UniProtKB">
        <authorList>
            <consortium name="WormBaseParasite"/>
        </authorList>
    </citation>
    <scope>IDENTIFICATION</scope>
</reference>
<name>A0A1I8B262_MELHA</name>
<dbReference type="SUPFAM" id="SSF88713">
    <property type="entry name" value="Glycoside hydrolase/deacetylase"/>
    <property type="match status" value="1"/>
</dbReference>